<dbReference type="Proteomes" id="UP000320333">
    <property type="component" value="Unassembled WGS sequence"/>
</dbReference>
<name>A0A507E1Q4_9FUNG</name>
<evidence type="ECO:0000313" key="2">
    <source>
        <dbReference type="EMBL" id="TPX57297.1"/>
    </source>
</evidence>
<accession>A0A507E1Q4</accession>
<dbReference type="EMBL" id="QEAP01000773">
    <property type="protein sequence ID" value="TPX57297.1"/>
    <property type="molecule type" value="Genomic_DNA"/>
</dbReference>
<feature type="compositionally biased region" description="Pro residues" evidence="1">
    <location>
        <begin position="250"/>
        <end position="274"/>
    </location>
</feature>
<dbReference type="Gene3D" id="3.90.70.80">
    <property type="match status" value="1"/>
</dbReference>
<evidence type="ECO:0000313" key="3">
    <source>
        <dbReference type="Proteomes" id="UP000320333"/>
    </source>
</evidence>
<comment type="caution">
    <text evidence="2">The sequence shown here is derived from an EMBL/GenBank/DDBJ whole genome shotgun (WGS) entry which is preliminary data.</text>
</comment>
<gene>
    <name evidence="2" type="ORF">CcCBS67573_g09267</name>
</gene>
<keyword evidence="3" id="KW-1185">Reference proteome</keyword>
<reference evidence="2 3" key="1">
    <citation type="journal article" date="2019" name="Sci. Rep.">
        <title>Comparative genomics of chytrid fungi reveal insights into the obligate biotrophic and pathogenic lifestyle of Synchytrium endobioticum.</title>
        <authorList>
            <person name="van de Vossenberg B.T.L.H."/>
            <person name="Warris S."/>
            <person name="Nguyen H.D.T."/>
            <person name="van Gent-Pelzer M.P.E."/>
            <person name="Joly D.L."/>
            <person name="van de Geest H.C."/>
            <person name="Bonants P.J.M."/>
            <person name="Smith D.S."/>
            <person name="Levesque C.A."/>
            <person name="van der Lee T.A.J."/>
        </authorList>
    </citation>
    <scope>NUCLEOTIDE SEQUENCE [LARGE SCALE GENOMIC DNA]</scope>
    <source>
        <strain evidence="2 3">CBS 675.73</strain>
    </source>
</reference>
<proteinExistence type="predicted"/>
<evidence type="ECO:0000256" key="1">
    <source>
        <dbReference type="SAM" id="MobiDB-lite"/>
    </source>
</evidence>
<sequence length="739" mass="81743">MRIFEQDAALAVVAPIVWNAEENAAALIDPYLLNINPLCKVTSVPVESIPAGTHVTTDTPKFGNCFPIAVSRQLEAHGIHIHHTTIRAGFSAKIHQNQNEFRAGCLPETPSAFASRTACNEVYAEDQNIIGTALFLKCEIVVFEETPGEAGGIVCKTFRPNNINLNNPAINIHCTTIGRHFERVVPSLPTPVSPISAEANSPPSARNSDSRTLAIETTLKRTHADAFDESSDESDLALPKKAARIHQLPSPPAALPLVPQEPPAPPPPPPPPADPASLLPICRFTLESLNNIRKRPYVVNVPYDLSLTAESSKKACLEAAPVIGLDGKATHLSFEVASWETMWDGMNAKTKRDHEAAIAVKIREAGMTREELRRSGPPCSGMTLQVGEFWYSLACLYDSNLNVATTGPSNSKTSSHAIKLGLDARCCGCMAHHNTLDLLLSRTFDIEAGLKDKARTLIRNNEWFSKVPQEVSYSLVLRILRNNGFIHIRTQADVIAIRKPLSKADQAEHLAWIKGFNRLSNSLSEDETDQLLAMLLAGNYVDGDAAFRRRNGDGEPKKLSREWEASIVAKWRSTSSEAKTQQYNSRRKGPADPNFVFPDIRLWGPDGGLLEFQRLCRLNANANGNMVDEMSGIELTPDSWGVDRVINGVVAGISGEYRKEHCLFTHQRLNDFKEAGGRKIFATVETLRLELQRRNIIQADYRIATQVIIRDYLSHIREFRNSPEYRENIDRLNATKGGR</sequence>
<dbReference type="AlphaFoldDB" id="A0A507E1Q4"/>
<organism evidence="2 3">
    <name type="scientific">Chytriomyces confervae</name>
    <dbReference type="NCBI Taxonomy" id="246404"/>
    <lineage>
        <taxon>Eukaryota</taxon>
        <taxon>Fungi</taxon>
        <taxon>Fungi incertae sedis</taxon>
        <taxon>Chytridiomycota</taxon>
        <taxon>Chytridiomycota incertae sedis</taxon>
        <taxon>Chytridiomycetes</taxon>
        <taxon>Chytridiales</taxon>
        <taxon>Chytriomycetaceae</taxon>
        <taxon>Chytriomyces</taxon>
    </lineage>
</organism>
<feature type="region of interest" description="Disordered" evidence="1">
    <location>
        <begin position="250"/>
        <end position="276"/>
    </location>
</feature>
<protein>
    <submittedName>
        <fullName evidence="2">Uncharacterized protein</fullName>
    </submittedName>
</protein>
<dbReference type="OrthoDB" id="2143220at2759"/>